<dbReference type="PANTHER" id="PTHR42964:SF1">
    <property type="entry name" value="POLYKETIDE BIOSYNTHESIS ENOYL-COA HYDRATASE PKSH-RELATED"/>
    <property type="match status" value="1"/>
</dbReference>
<dbReference type="Proteomes" id="UP000288587">
    <property type="component" value="Unassembled WGS sequence"/>
</dbReference>
<evidence type="ECO:0000313" key="3">
    <source>
        <dbReference type="Proteomes" id="UP000288587"/>
    </source>
</evidence>
<dbReference type="InterPro" id="IPR029045">
    <property type="entry name" value="ClpP/crotonase-like_dom_sf"/>
</dbReference>
<dbReference type="AlphaFoldDB" id="A0A3S2UFD2"/>
<gene>
    <name evidence="2" type="ORF">EOD73_10445</name>
</gene>
<keyword evidence="3" id="KW-1185">Reference proteome</keyword>
<dbReference type="OrthoDB" id="9807606at2"/>
<name>A0A3S2UFD2_9BURK</name>
<comment type="similarity">
    <text evidence="1">Belongs to the enoyl-CoA hydratase/isomerase family.</text>
</comment>
<accession>A0A3S2UFD2</accession>
<reference evidence="2 3" key="1">
    <citation type="submission" date="2019-01" db="EMBL/GenBank/DDBJ databases">
        <authorList>
            <person name="Chen W.-M."/>
        </authorList>
    </citation>
    <scope>NUCLEOTIDE SEQUENCE [LARGE SCALE GENOMIC DNA]</scope>
    <source>
        <strain evidence="2 3">CCP-18</strain>
    </source>
</reference>
<evidence type="ECO:0000313" key="2">
    <source>
        <dbReference type="EMBL" id="RVT86426.1"/>
    </source>
</evidence>
<proteinExistence type="inferred from homology"/>
<dbReference type="Gene3D" id="3.90.226.10">
    <property type="entry name" value="2-enoyl-CoA Hydratase, Chain A, domain 1"/>
    <property type="match status" value="1"/>
</dbReference>
<organism evidence="2 3">
    <name type="scientific">Inhella crocodyli</name>
    <dbReference type="NCBI Taxonomy" id="2499851"/>
    <lineage>
        <taxon>Bacteria</taxon>
        <taxon>Pseudomonadati</taxon>
        <taxon>Pseudomonadota</taxon>
        <taxon>Betaproteobacteria</taxon>
        <taxon>Burkholderiales</taxon>
        <taxon>Sphaerotilaceae</taxon>
        <taxon>Inhella</taxon>
    </lineage>
</organism>
<dbReference type="InterPro" id="IPR014748">
    <property type="entry name" value="Enoyl-CoA_hydra_C"/>
</dbReference>
<dbReference type="Gene3D" id="1.10.12.10">
    <property type="entry name" value="Lyase 2-enoyl-coa Hydratase, Chain A, domain 2"/>
    <property type="match status" value="1"/>
</dbReference>
<keyword evidence="2" id="KW-0413">Isomerase</keyword>
<dbReference type="InterPro" id="IPR051683">
    <property type="entry name" value="Enoyl-CoA_Hydratase/Isomerase"/>
</dbReference>
<dbReference type="Pfam" id="PF00378">
    <property type="entry name" value="ECH_1"/>
    <property type="match status" value="1"/>
</dbReference>
<dbReference type="RefSeq" id="WP_127682921.1">
    <property type="nucleotide sequence ID" value="NZ_SACM01000002.1"/>
</dbReference>
<dbReference type="PANTHER" id="PTHR42964">
    <property type="entry name" value="ENOYL-COA HYDRATASE"/>
    <property type="match status" value="1"/>
</dbReference>
<sequence>MSTLKIDTQGADGRIARVTLSRPEVRNAFNEAVIGDLTAAFLDLGARKDLRAIVLAAEGKAFCAGADLNWMRAMAQFSWDENFEDARRLADMLWAINHCPVPVVARVQGDVYAGGVGLVACADVVVSTANAGYCLSEAKLGLLPATIGPYVVKAMGERQARRYFTTAERFDAATAQALGLVHEVVADEAALDAKVDELTAALCANGPHAVRACKKLVLDLAGHPLTPAMRDDTARRIADIRASHEGQAGVQSFLAKQDPPWRP</sequence>
<dbReference type="EMBL" id="SACM01000002">
    <property type="protein sequence ID" value="RVT86426.1"/>
    <property type="molecule type" value="Genomic_DNA"/>
</dbReference>
<comment type="caution">
    <text evidence="2">The sequence shown here is derived from an EMBL/GenBank/DDBJ whole genome shotgun (WGS) entry which is preliminary data.</text>
</comment>
<protein>
    <submittedName>
        <fullName evidence="2">Enoyl-CoA hydratase/isomerase family protein</fullName>
    </submittedName>
</protein>
<dbReference type="GO" id="GO:0016853">
    <property type="term" value="F:isomerase activity"/>
    <property type="evidence" value="ECO:0007669"/>
    <property type="project" value="UniProtKB-KW"/>
</dbReference>
<dbReference type="CDD" id="cd06558">
    <property type="entry name" value="crotonase-like"/>
    <property type="match status" value="1"/>
</dbReference>
<dbReference type="SUPFAM" id="SSF52096">
    <property type="entry name" value="ClpP/crotonase"/>
    <property type="match status" value="1"/>
</dbReference>
<dbReference type="InterPro" id="IPR001753">
    <property type="entry name" value="Enoyl-CoA_hydra/iso"/>
</dbReference>
<evidence type="ECO:0000256" key="1">
    <source>
        <dbReference type="ARBA" id="ARBA00005254"/>
    </source>
</evidence>